<dbReference type="Gene3D" id="1.10.220.10">
    <property type="entry name" value="Annexin"/>
    <property type="match status" value="2"/>
</dbReference>
<sequence>MLELISQDNYRQLDATFDAFEKLAGRNIEKAIEEEYAGDAKRSLQAMVQCMHDKPKYYAARLYESMKGLGTSDDDLIRLIVSRSEIDLALVRDEFEKQYGKSLIDWIKSECSGAYRDALCLIVRGG</sequence>
<dbReference type="AlphaFoldDB" id="A0ABD6EZR1"/>
<accession>A0ABD6EZR1</accession>
<dbReference type="SUPFAM" id="SSF47874">
    <property type="entry name" value="Annexin"/>
    <property type="match status" value="1"/>
</dbReference>
<evidence type="ECO:0000313" key="5">
    <source>
        <dbReference type="Proteomes" id="UP001608902"/>
    </source>
</evidence>
<gene>
    <name evidence="4" type="ORF">AB6A40_009760</name>
</gene>
<dbReference type="PROSITE" id="PS51897">
    <property type="entry name" value="ANNEXIN_2"/>
    <property type="match status" value="1"/>
</dbReference>
<dbReference type="Pfam" id="PF00191">
    <property type="entry name" value="Annexin"/>
    <property type="match status" value="2"/>
</dbReference>
<evidence type="ECO:0000256" key="1">
    <source>
        <dbReference type="ARBA" id="ARBA00007831"/>
    </source>
</evidence>
<organism evidence="4 5">
    <name type="scientific">Gnathostoma spinigerum</name>
    <dbReference type="NCBI Taxonomy" id="75299"/>
    <lineage>
        <taxon>Eukaryota</taxon>
        <taxon>Metazoa</taxon>
        <taxon>Ecdysozoa</taxon>
        <taxon>Nematoda</taxon>
        <taxon>Chromadorea</taxon>
        <taxon>Rhabditida</taxon>
        <taxon>Spirurina</taxon>
        <taxon>Gnathostomatomorpha</taxon>
        <taxon>Gnathostomatoidea</taxon>
        <taxon>Gnathostomatidae</taxon>
        <taxon>Gnathostoma</taxon>
    </lineage>
</organism>
<keyword evidence="3" id="KW-0041">Annexin</keyword>
<dbReference type="EMBL" id="JBGFUD010010916">
    <property type="protein sequence ID" value="MFH4983051.1"/>
    <property type="molecule type" value="Genomic_DNA"/>
</dbReference>
<dbReference type="Proteomes" id="UP001608902">
    <property type="component" value="Unassembled WGS sequence"/>
</dbReference>
<dbReference type="InterPro" id="IPR037104">
    <property type="entry name" value="Annexin_sf"/>
</dbReference>
<keyword evidence="2" id="KW-0677">Repeat</keyword>
<protein>
    <recommendedName>
        <fullName evidence="6">Annexin</fullName>
    </recommendedName>
</protein>
<dbReference type="FunFam" id="1.10.220.10:FF:000001">
    <property type="entry name" value="Annexin"/>
    <property type="match status" value="1"/>
</dbReference>
<comment type="caution">
    <text evidence="4">The sequence shown here is derived from an EMBL/GenBank/DDBJ whole genome shotgun (WGS) entry which is preliminary data.</text>
</comment>
<proteinExistence type="inferred from homology"/>
<dbReference type="PANTHER" id="PTHR10502:SF102">
    <property type="entry name" value="ANNEXIN B11"/>
    <property type="match status" value="1"/>
</dbReference>
<evidence type="ECO:0000313" key="4">
    <source>
        <dbReference type="EMBL" id="MFH4983051.1"/>
    </source>
</evidence>
<reference evidence="4 5" key="1">
    <citation type="submission" date="2024-08" db="EMBL/GenBank/DDBJ databases">
        <title>Gnathostoma spinigerum genome.</title>
        <authorList>
            <person name="Gonzalez-Bertolin B."/>
            <person name="Monzon S."/>
            <person name="Zaballos A."/>
            <person name="Jimenez P."/>
            <person name="Dekumyoy P."/>
            <person name="Varona S."/>
            <person name="Cuesta I."/>
            <person name="Sumanam S."/>
            <person name="Adisakwattana P."/>
            <person name="Gasser R.B."/>
            <person name="Hernandez-Gonzalez A."/>
            <person name="Young N.D."/>
            <person name="Perteguer M.J."/>
        </authorList>
    </citation>
    <scope>NUCLEOTIDE SEQUENCE [LARGE SCALE GENOMIC DNA]</scope>
    <source>
        <strain evidence="4">AL3</strain>
        <tissue evidence="4">Liver</tissue>
    </source>
</reference>
<comment type="similarity">
    <text evidence="1">Belongs to the annexin family.</text>
</comment>
<name>A0ABD6EZR1_9BILA</name>
<keyword evidence="5" id="KW-1185">Reference proteome</keyword>
<dbReference type="InterPro" id="IPR018502">
    <property type="entry name" value="Annexin_repeat"/>
</dbReference>
<dbReference type="PANTHER" id="PTHR10502">
    <property type="entry name" value="ANNEXIN"/>
    <property type="match status" value="1"/>
</dbReference>
<evidence type="ECO:0008006" key="6">
    <source>
        <dbReference type="Google" id="ProtNLM"/>
    </source>
</evidence>
<evidence type="ECO:0000256" key="2">
    <source>
        <dbReference type="ARBA" id="ARBA00022737"/>
    </source>
</evidence>
<evidence type="ECO:0000256" key="3">
    <source>
        <dbReference type="ARBA" id="ARBA00023216"/>
    </source>
</evidence>
<dbReference type="SMART" id="SM00335">
    <property type="entry name" value="ANX"/>
    <property type="match status" value="1"/>
</dbReference>